<gene>
    <name evidence="10" type="ORF">B4U80_02753</name>
</gene>
<evidence type="ECO:0000256" key="2">
    <source>
        <dbReference type="ARBA" id="ARBA00007346"/>
    </source>
</evidence>
<protein>
    <submittedName>
        <fullName evidence="10">ATP synthase-coupling factor 6-like protein</fullName>
    </submittedName>
</protein>
<dbReference type="PANTHER" id="PTHR12441">
    <property type="entry name" value="ATP SYNTHASE COUPLING FACTOR 6, MITOCHONDRIAL"/>
    <property type="match status" value="1"/>
</dbReference>
<evidence type="ECO:0000256" key="1">
    <source>
        <dbReference type="ARBA" id="ARBA00004273"/>
    </source>
</evidence>
<proteinExistence type="inferred from homology"/>
<dbReference type="Gene3D" id="1.10.246.110">
    <property type="entry name" value="Mitochondrial ATP synthase-coupling factor 6"/>
    <property type="match status" value="1"/>
</dbReference>
<comment type="similarity">
    <text evidence="2">Belongs to the eukaryotic ATPase subunit F6 family.</text>
</comment>
<dbReference type="GO" id="GO:0015986">
    <property type="term" value="P:proton motive force-driven ATP synthesis"/>
    <property type="evidence" value="ECO:0007669"/>
    <property type="project" value="InterPro"/>
</dbReference>
<accession>A0A443SDA5</accession>
<keyword evidence="7" id="KW-0406">Ion transport</keyword>
<dbReference type="InterPro" id="IPR036204">
    <property type="entry name" value="ATP_synth_f6_sf_mt"/>
</dbReference>
<comment type="subcellular location">
    <subcellularLocation>
        <location evidence="1">Mitochondrion inner membrane</location>
    </subcellularLocation>
</comment>
<keyword evidence="4" id="KW-0138">CF(0)</keyword>
<dbReference type="EMBL" id="NCKV01003650">
    <property type="protein sequence ID" value="RWS25492.1"/>
    <property type="molecule type" value="Genomic_DNA"/>
</dbReference>
<dbReference type="AlphaFoldDB" id="A0A443SDA5"/>
<keyword evidence="8" id="KW-0496">Mitochondrion</keyword>
<comment type="caution">
    <text evidence="10">The sequence shown here is derived from an EMBL/GenBank/DDBJ whole genome shotgun (WGS) entry which is preliminary data.</text>
</comment>
<dbReference type="InterPro" id="IPR008387">
    <property type="entry name" value="ATP_synth_f6_mt"/>
</dbReference>
<dbReference type="Pfam" id="PF05511">
    <property type="entry name" value="ATP-synt_F6"/>
    <property type="match status" value="1"/>
</dbReference>
<dbReference type="GO" id="GO:0045259">
    <property type="term" value="C:proton-transporting ATP synthase complex"/>
    <property type="evidence" value="ECO:0007669"/>
    <property type="project" value="UniProtKB-KW"/>
</dbReference>
<keyword evidence="9" id="KW-0472">Membrane</keyword>
<keyword evidence="5" id="KW-0375">Hydrogen ion transport</keyword>
<organism evidence="10 11">
    <name type="scientific">Leptotrombidium deliense</name>
    <dbReference type="NCBI Taxonomy" id="299467"/>
    <lineage>
        <taxon>Eukaryota</taxon>
        <taxon>Metazoa</taxon>
        <taxon>Ecdysozoa</taxon>
        <taxon>Arthropoda</taxon>
        <taxon>Chelicerata</taxon>
        <taxon>Arachnida</taxon>
        <taxon>Acari</taxon>
        <taxon>Acariformes</taxon>
        <taxon>Trombidiformes</taxon>
        <taxon>Prostigmata</taxon>
        <taxon>Anystina</taxon>
        <taxon>Parasitengona</taxon>
        <taxon>Trombiculoidea</taxon>
        <taxon>Trombiculidae</taxon>
        <taxon>Leptotrombidium</taxon>
    </lineage>
</organism>
<dbReference type="GO" id="GO:0005743">
    <property type="term" value="C:mitochondrial inner membrane"/>
    <property type="evidence" value="ECO:0007669"/>
    <property type="project" value="UniProtKB-SubCell"/>
</dbReference>
<keyword evidence="11" id="KW-1185">Reference proteome</keyword>
<dbReference type="VEuPathDB" id="VectorBase:LDEU006547"/>
<dbReference type="SUPFAM" id="SSF111357">
    <property type="entry name" value="Mitochondrial ATP synthase coupling factor 6"/>
    <property type="match status" value="1"/>
</dbReference>
<name>A0A443SDA5_9ACAR</name>
<evidence type="ECO:0000256" key="8">
    <source>
        <dbReference type="ARBA" id="ARBA00023128"/>
    </source>
</evidence>
<evidence type="ECO:0000256" key="6">
    <source>
        <dbReference type="ARBA" id="ARBA00022792"/>
    </source>
</evidence>
<evidence type="ECO:0000256" key="5">
    <source>
        <dbReference type="ARBA" id="ARBA00022781"/>
    </source>
</evidence>
<evidence type="ECO:0000256" key="3">
    <source>
        <dbReference type="ARBA" id="ARBA00022448"/>
    </source>
</evidence>
<dbReference type="OrthoDB" id="8902296at2759"/>
<sequence length="111" mass="12350">MKILSGLAPIIRSRFIVANTVPHCRLFASGATASDSVQKLFVDKIAEYKSKAKSSPDGLVDVSPAVTKALQEEMQRIKRTYGVKDGEETKLTSKFSDEDFKVDPINMNEWK</sequence>
<evidence type="ECO:0000256" key="9">
    <source>
        <dbReference type="ARBA" id="ARBA00023136"/>
    </source>
</evidence>
<dbReference type="STRING" id="299467.A0A443SDA5"/>
<keyword evidence="3" id="KW-0813">Transport</keyword>
<evidence type="ECO:0000256" key="4">
    <source>
        <dbReference type="ARBA" id="ARBA00022547"/>
    </source>
</evidence>
<reference evidence="10 11" key="1">
    <citation type="journal article" date="2018" name="Gigascience">
        <title>Genomes of trombidid mites reveal novel predicted allergens and laterally-transferred genes associated with secondary metabolism.</title>
        <authorList>
            <person name="Dong X."/>
            <person name="Chaisiri K."/>
            <person name="Xia D."/>
            <person name="Armstrong S.D."/>
            <person name="Fang Y."/>
            <person name="Donnelly M.J."/>
            <person name="Kadowaki T."/>
            <person name="McGarry J.W."/>
            <person name="Darby A.C."/>
            <person name="Makepeace B.L."/>
        </authorList>
    </citation>
    <scope>NUCLEOTIDE SEQUENCE [LARGE SCALE GENOMIC DNA]</scope>
    <source>
        <strain evidence="10">UoL-UT</strain>
    </source>
</reference>
<evidence type="ECO:0000313" key="11">
    <source>
        <dbReference type="Proteomes" id="UP000288716"/>
    </source>
</evidence>
<dbReference type="PANTHER" id="PTHR12441:SF10">
    <property type="entry name" value="ATP SYNTHASE-COUPLING FACTOR 6, MITOCHONDRIAL"/>
    <property type="match status" value="1"/>
</dbReference>
<evidence type="ECO:0000313" key="10">
    <source>
        <dbReference type="EMBL" id="RWS25492.1"/>
    </source>
</evidence>
<evidence type="ECO:0000256" key="7">
    <source>
        <dbReference type="ARBA" id="ARBA00023065"/>
    </source>
</evidence>
<dbReference type="Proteomes" id="UP000288716">
    <property type="component" value="Unassembled WGS sequence"/>
</dbReference>
<keyword evidence="6" id="KW-0999">Mitochondrion inner membrane</keyword>
<dbReference type="GO" id="GO:0015078">
    <property type="term" value="F:proton transmembrane transporter activity"/>
    <property type="evidence" value="ECO:0007669"/>
    <property type="project" value="InterPro"/>
</dbReference>